<feature type="transmembrane region" description="Helical" evidence="6">
    <location>
        <begin position="428"/>
        <end position="449"/>
    </location>
</feature>
<dbReference type="OrthoDB" id="5403280at2759"/>
<dbReference type="PANTHER" id="PTHR23502:SF52">
    <property type="entry name" value="MULTIDRUG TRANSPORTER, PUTATIVE (AFU_ORTHOLOGUE AFUA_2G17730)-RELATED"/>
    <property type="match status" value="1"/>
</dbReference>
<keyword evidence="4 6" id="KW-1133">Transmembrane helix</keyword>
<comment type="similarity">
    <text evidence="2">Belongs to the major facilitator superfamily.</text>
</comment>
<dbReference type="PANTHER" id="PTHR23502">
    <property type="entry name" value="MAJOR FACILITATOR SUPERFAMILY"/>
    <property type="match status" value="1"/>
</dbReference>
<feature type="transmembrane region" description="Helical" evidence="6">
    <location>
        <begin position="120"/>
        <end position="138"/>
    </location>
</feature>
<dbReference type="RefSeq" id="XP_056549356.1">
    <property type="nucleotide sequence ID" value="XM_056705458.1"/>
</dbReference>
<evidence type="ECO:0000313" key="9">
    <source>
        <dbReference type="Proteomes" id="UP001147782"/>
    </source>
</evidence>
<protein>
    <recommendedName>
        <fullName evidence="7">Major facilitator superfamily (MFS) profile domain-containing protein</fullName>
    </recommendedName>
</protein>
<dbReference type="Pfam" id="PF07690">
    <property type="entry name" value="MFS_1"/>
    <property type="match status" value="1"/>
</dbReference>
<dbReference type="InterPro" id="IPR036259">
    <property type="entry name" value="MFS_trans_sf"/>
</dbReference>
<dbReference type="GeneID" id="81444637"/>
<sequence>MKPYREEALRSRERIDLGHECLSNSSSETLAWKDERDPENPYNWTLIKKWALTCLAAFTTYLTMMNGTIITVAHFEISEAFNIDETTFLHSYWLVTTWAVGGACAALFILPLAEDFGTRPVFLSTYLILICSLIPQAVAQNFATLVVTRFFSGGCVAILANTAAGVMGNLWNTEWDRSVPVSLYIIGYMTGSSIGPVIGAAIYQALGWRWISYIQIIWFAVLFPIYYFFFYESRGTAVLARRAKITRKAQNYTDINEKISLSSLITETIIPSAKRPVVLVFTEPVLFVSTIWSAFTVGTLFLFTQSVEQVFMDLYGWNATQTGFVQAAIVIGELIGWVLNFISRTLYFQSASRNKEVPGAPIPESRLYMAVLGGVLGISGGMFTYAWTSYEHIPWIAPSAGLGLVGAGSVLVVSGVSDYVVDAYSNYAGSAMGAVATGENIFSAFLPLATMSMYGHLGPKWASTVLALIALVLSLIPTLMFFWGKKVRDRSPFMNEMMNDAVKRNDGEAWYIVMKSI</sequence>
<dbReference type="SUPFAM" id="SSF103473">
    <property type="entry name" value="MFS general substrate transporter"/>
    <property type="match status" value="1"/>
</dbReference>
<keyword evidence="9" id="KW-1185">Reference proteome</keyword>
<feature type="transmembrane region" description="Helical" evidence="6">
    <location>
        <begin position="393"/>
        <end position="416"/>
    </location>
</feature>
<accession>A0A9W9RD54</accession>
<feature type="domain" description="Major facilitator superfamily (MFS) profile" evidence="7">
    <location>
        <begin position="52"/>
        <end position="488"/>
    </location>
</feature>
<feature type="transmembrane region" description="Helical" evidence="6">
    <location>
        <begin position="50"/>
        <end position="72"/>
    </location>
</feature>
<gene>
    <name evidence="8" type="ORF">N7496_012545</name>
</gene>
<organism evidence="8 9">
    <name type="scientific">Penicillium cataractarum</name>
    <dbReference type="NCBI Taxonomy" id="2100454"/>
    <lineage>
        <taxon>Eukaryota</taxon>
        <taxon>Fungi</taxon>
        <taxon>Dikarya</taxon>
        <taxon>Ascomycota</taxon>
        <taxon>Pezizomycotina</taxon>
        <taxon>Eurotiomycetes</taxon>
        <taxon>Eurotiomycetidae</taxon>
        <taxon>Eurotiales</taxon>
        <taxon>Aspergillaceae</taxon>
        <taxon>Penicillium</taxon>
    </lineage>
</organism>
<dbReference type="Proteomes" id="UP001147782">
    <property type="component" value="Unassembled WGS sequence"/>
</dbReference>
<dbReference type="FunFam" id="1.20.1250.20:FF:000082">
    <property type="entry name" value="MFS multidrug transporter, putative"/>
    <property type="match status" value="1"/>
</dbReference>
<dbReference type="PROSITE" id="PS50850">
    <property type="entry name" value="MFS"/>
    <property type="match status" value="1"/>
</dbReference>
<keyword evidence="3 6" id="KW-0812">Transmembrane</keyword>
<dbReference type="InterPro" id="IPR011701">
    <property type="entry name" value="MFS"/>
</dbReference>
<feature type="transmembrane region" description="Helical" evidence="6">
    <location>
        <begin position="367"/>
        <end position="387"/>
    </location>
</feature>
<feature type="transmembrane region" description="Helical" evidence="6">
    <location>
        <begin position="277"/>
        <end position="303"/>
    </location>
</feature>
<dbReference type="AlphaFoldDB" id="A0A9W9RD54"/>
<feature type="transmembrane region" description="Helical" evidence="6">
    <location>
        <begin position="210"/>
        <end position="231"/>
    </location>
</feature>
<feature type="transmembrane region" description="Helical" evidence="6">
    <location>
        <begin position="323"/>
        <end position="347"/>
    </location>
</feature>
<evidence type="ECO:0000256" key="4">
    <source>
        <dbReference type="ARBA" id="ARBA00022989"/>
    </source>
</evidence>
<evidence type="ECO:0000256" key="1">
    <source>
        <dbReference type="ARBA" id="ARBA00004651"/>
    </source>
</evidence>
<evidence type="ECO:0000256" key="2">
    <source>
        <dbReference type="ARBA" id="ARBA00008335"/>
    </source>
</evidence>
<dbReference type="GO" id="GO:0022857">
    <property type="term" value="F:transmembrane transporter activity"/>
    <property type="evidence" value="ECO:0007669"/>
    <property type="project" value="InterPro"/>
</dbReference>
<evidence type="ECO:0000313" key="8">
    <source>
        <dbReference type="EMBL" id="KAJ5355333.1"/>
    </source>
</evidence>
<name>A0A9W9RD54_9EURO</name>
<comment type="caution">
    <text evidence="8">The sequence shown here is derived from an EMBL/GenBank/DDBJ whole genome shotgun (WGS) entry which is preliminary data.</text>
</comment>
<evidence type="ECO:0000259" key="7">
    <source>
        <dbReference type="PROSITE" id="PS50850"/>
    </source>
</evidence>
<evidence type="ECO:0000256" key="3">
    <source>
        <dbReference type="ARBA" id="ARBA00022692"/>
    </source>
</evidence>
<dbReference type="EMBL" id="JAPZBS010000010">
    <property type="protein sequence ID" value="KAJ5355333.1"/>
    <property type="molecule type" value="Genomic_DNA"/>
</dbReference>
<proteinExistence type="inferred from homology"/>
<dbReference type="GO" id="GO:0005886">
    <property type="term" value="C:plasma membrane"/>
    <property type="evidence" value="ECO:0007669"/>
    <property type="project" value="UniProtKB-SubCell"/>
</dbReference>
<feature type="transmembrane region" description="Helical" evidence="6">
    <location>
        <begin position="150"/>
        <end position="171"/>
    </location>
</feature>
<reference evidence="8" key="1">
    <citation type="submission" date="2022-11" db="EMBL/GenBank/DDBJ databases">
        <authorList>
            <person name="Petersen C."/>
        </authorList>
    </citation>
    <scope>NUCLEOTIDE SEQUENCE</scope>
    <source>
        <strain evidence="8">IBT 29864</strain>
    </source>
</reference>
<evidence type="ECO:0000256" key="5">
    <source>
        <dbReference type="ARBA" id="ARBA00023136"/>
    </source>
</evidence>
<keyword evidence="5 6" id="KW-0472">Membrane</keyword>
<evidence type="ECO:0000256" key="6">
    <source>
        <dbReference type="SAM" id="Phobius"/>
    </source>
</evidence>
<comment type="subcellular location">
    <subcellularLocation>
        <location evidence="1">Cell membrane</location>
        <topology evidence="1">Multi-pass membrane protein</topology>
    </subcellularLocation>
</comment>
<feature type="transmembrane region" description="Helical" evidence="6">
    <location>
        <begin position="461"/>
        <end position="484"/>
    </location>
</feature>
<reference evidence="8" key="2">
    <citation type="journal article" date="2023" name="IMA Fungus">
        <title>Comparative genomic study of the Penicillium genus elucidates a diverse pangenome and 15 lateral gene transfer events.</title>
        <authorList>
            <person name="Petersen C."/>
            <person name="Sorensen T."/>
            <person name="Nielsen M.R."/>
            <person name="Sondergaard T.E."/>
            <person name="Sorensen J.L."/>
            <person name="Fitzpatrick D.A."/>
            <person name="Frisvad J.C."/>
            <person name="Nielsen K.L."/>
        </authorList>
    </citation>
    <scope>NUCLEOTIDE SEQUENCE</scope>
    <source>
        <strain evidence="8">IBT 29864</strain>
    </source>
</reference>
<feature type="transmembrane region" description="Helical" evidence="6">
    <location>
        <begin position="183"/>
        <end position="204"/>
    </location>
</feature>
<dbReference type="Gene3D" id="1.20.1250.20">
    <property type="entry name" value="MFS general substrate transporter like domains"/>
    <property type="match status" value="1"/>
</dbReference>
<dbReference type="InterPro" id="IPR020846">
    <property type="entry name" value="MFS_dom"/>
</dbReference>
<feature type="transmembrane region" description="Helical" evidence="6">
    <location>
        <begin position="92"/>
        <end position="113"/>
    </location>
</feature>